<dbReference type="Proteomes" id="UP000095287">
    <property type="component" value="Unplaced"/>
</dbReference>
<dbReference type="WBParaSite" id="L893_g28659.t1">
    <property type="protein sequence ID" value="L893_g28659.t1"/>
    <property type="gene ID" value="L893_g28659"/>
</dbReference>
<protein>
    <submittedName>
        <fullName evidence="2">Secreted protein</fullName>
    </submittedName>
</protein>
<keyword evidence="1" id="KW-1185">Reference proteome</keyword>
<organism evidence="1 2">
    <name type="scientific">Steinernema glaseri</name>
    <dbReference type="NCBI Taxonomy" id="37863"/>
    <lineage>
        <taxon>Eukaryota</taxon>
        <taxon>Metazoa</taxon>
        <taxon>Ecdysozoa</taxon>
        <taxon>Nematoda</taxon>
        <taxon>Chromadorea</taxon>
        <taxon>Rhabditida</taxon>
        <taxon>Tylenchina</taxon>
        <taxon>Panagrolaimomorpha</taxon>
        <taxon>Strongyloidoidea</taxon>
        <taxon>Steinernematidae</taxon>
        <taxon>Steinernema</taxon>
    </lineage>
</organism>
<name>A0A1I7ZPL2_9BILA</name>
<evidence type="ECO:0000313" key="1">
    <source>
        <dbReference type="Proteomes" id="UP000095287"/>
    </source>
</evidence>
<proteinExistence type="predicted"/>
<reference evidence="2" key="1">
    <citation type="submission" date="2016-11" db="UniProtKB">
        <authorList>
            <consortium name="WormBaseParasite"/>
        </authorList>
    </citation>
    <scope>IDENTIFICATION</scope>
</reference>
<sequence length="81" mass="9086">MSSSINFSLNVSAIPIQSKSWIARITCGIALVTFHYESPYTGREQIRPEPICTPPEAVGSDHWLSPWPFPCFPPFLCVYSI</sequence>
<evidence type="ECO:0000313" key="2">
    <source>
        <dbReference type="WBParaSite" id="L893_g28659.t1"/>
    </source>
</evidence>
<accession>A0A1I7ZPL2</accession>
<dbReference type="AlphaFoldDB" id="A0A1I7ZPL2"/>